<evidence type="ECO:0000313" key="1">
    <source>
        <dbReference type="EMBL" id="KAI8420461.1"/>
    </source>
</evidence>
<accession>A0ACC0J8L5</accession>
<comment type="caution">
    <text evidence="1">The sequence shown here is derived from an EMBL/GenBank/DDBJ whole genome shotgun (WGS) entry which is preliminary data.</text>
</comment>
<name>A0ACC0J8L5_CHOFU</name>
<organism evidence="1 2">
    <name type="scientific">Choristoneura fumiferana</name>
    <name type="common">Spruce budworm moth</name>
    <name type="synonym">Archips fumiferana</name>
    <dbReference type="NCBI Taxonomy" id="7141"/>
    <lineage>
        <taxon>Eukaryota</taxon>
        <taxon>Metazoa</taxon>
        <taxon>Ecdysozoa</taxon>
        <taxon>Arthropoda</taxon>
        <taxon>Hexapoda</taxon>
        <taxon>Insecta</taxon>
        <taxon>Pterygota</taxon>
        <taxon>Neoptera</taxon>
        <taxon>Endopterygota</taxon>
        <taxon>Lepidoptera</taxon>
        <taxon>Glossata</taxon>
        <taxon>Ditrysia</taxon>
        <taxon>Tortricoidea</taxon>
        <taxon>Tortricidae</taxon>
        <taxon>Tortricinae</taxon>
        <taxon>Choristoneura</taxon>
    </lineage>
</organism>
<reference evidence="1 2" key="1">
    <citation type="journal article" date="2022" name="Genome Biol. Evol.">
        <title>The Spruce Budworm Genome: Reconstructing the Evolutionary History of Antifreeze Proteins.</title>
        <authorList>
            <person name="Beliveau C."/>
            <person name="Gagne P."/>
            <person name="Picq S."/>
            <person name="Vernygora O."/>
            <person name="Keeling C.I."/>
            <person name="Pinkney K."/>
            <person name="Doucet D."/>
            <person name="Wen F."/>
            <person name="Johnston J.S."/>
            <person name="Maaroufi H."/>
            <person name="Boyle B."/>
            <person name="Laroche J."/>
            <person name="Dewar K."/>
            <person name="Juretic N."/>
            <person name="Blackburn G."/>
            <person name="Nisole A."/>
            <person name="Brunet B."/>
            <person name="Brandao M."/>
            <person name="Lumley L."/>
            <person name="Duan J."/>
            <person name="Quan G."/>
            <person name="Lucarotti C.J."/>
            <person name="Roe A.D."/>
            <person name="Sperling F.A.H."/>
            <person name="Levesque R.C."/>
            <person name="Cusson M."/>
        </authorList>
    </citation>
    <scope>NUCLEOTIDE SEQUENCE [LARGE SCALE GENOMIC DNA]</scope>
    <source>
        <strain evidence="1">Glfc:IPQL:Cfum</strain>
    </source>
</reference>
<proteinExistence type="predicted"/>
<protein>
    <submittedName>
        <fullName evidence="1">Uncharacterized protein</fullName>
    </submittedName>
</protein>
<dbReference type="EMBL" id="CM046114">
    <property type="protein sequence ID" value="KAI8420461.1"/>
    <property type="molecule type" value="Genomic_DNA"/>
</dbReference>
<sequence length="449" mass="49652">MVEGKKPPEVFSLLSQDVNGSDDCQTLIHLLKSTLGSGIMTMPYAFRSVGIVGGILGGFFIDCAHVLYNRTHKTKMDYADVTEAAFATGPKWCRKFSKFARYFVLIWLFSVCFGACSTDNLLIATNYGQVVNYFMKHDSLVIANSSGGPPLINETVAAELALPPEESLQRIIMSCLMIPIILFVWVPDLKYLAPISSVANVFMATVIGITGYFLVQNPEPMSNLSLFEPISVTTPQFFSMTIFAMGNIGVIMPLENSMKTPRNLLGTCGVLNRGMFSITFVYLLFGVLGYMKYGSAVHTVITTNLPVDHIAAQVVKVLIGSTVLFTFSLQFYVCRDMFWTRVKKYFPSKPLLAEYIIRALLVIACVSVAIALPKIGPLVELLGALGFSVLGILGPVIIEVITYWDIGFGRYNWRLYKNAFILIVGSLFLIFGTYSAIIQILQSYFNLSI</sequence>
<gene>
    <name evidence="1" type="ORF">MSG28_008948</name>
</gene>
<keyword evidence="2" id="KW-1185">Reference proteome</keyword>
<evidence type="ECO:0000313" key="2">
    <source>
        <dbReference type="Proteomes" id="UP001064048"/>
    </source>
</evidence>
<dbReference type="Proteomes" id="UP001064048">
    <property type="component" value="Chromosome 14"/>
</dbReference>